<dbReference type="CDD" id="cd00075">
    <property type="entry name" value="HATPase"/>
    <property type="match status" value="1"/>
</dbReference>
<dbReference type="Gene3D" id="1.10.287.130">
    <property type="match status" value="1"/>
</dbReference>
<dbReference type="CDD" id="cd00082">
    <property type="entry name" value="HisKA"/>
    <property type="match status" value="1"/>
</dbReference>
<dbReference type="Pfam" id="PF00672">
    <property type="entry name" value="HAMP"/>
    <property type="match status" value="1"/>
</dbReference>
<dbReference type="InterPro" id="IPR005467">
    <property type="entry name" value="His_kinase_dom"/>
</dbReference>
<dbReference type="GO" id="GO:0016301">
    <property type="term" value="F:kinase activity"/>
    <property type="evidence" value="ECO:0007669"/>
    <property type="project" value="UniProtKB-KW"/>
</dbReference>
<name>A0ABZ0RJH9_9BACT</name>
<dbReference type="Pfam" id="PF00512">
    <property type="entry name" value="HisKA"/>
    <property type="match status" value="1"/>
</dbReference>
<keyword evidence="7 14" id="KW-0418">Kinase</keyword>
<keyword evidence="5" id="KW-0808">Transferase</keyword>
<evidence type="ECO:0000256" key="6">
    <source>
        <dbReference type="ARBA" id="ARBA00022692"/>
    </source>
</evidence>
<evidence type="ECO:0000256" key="11">
    <source>
        <dbReference type="SAM" id="Phobius"/>
    </source>
</evidence>
<keyword evidence="9" id="KW-0902">Two-component regulatory system</keyword>
<dbReference type="InterPro" id="IPR036097">
    <property type="entry name" value="HisK_dim/P_sf"/>
</dbReference>
<comment type="catalytic activity">
    <reaction evidence="1">
        <text>ATP + protein L-histidine = ADP + protein N-phospho-L-histidine.</text>
        <dbReference type="EC" id="2.7.13.3"/>
    </reaction>
</comment>
<evidence type="ECO:0000313" key="14">
    <source>
        <dbReference type="EMBL" id="WPJ96359.1"/>
    </source>
</evidence>
<dbReference type="SMART" id="SM00387">
    <property type="entry name" value="HATPase_c"/>
    <property type="match status" value="1"/>
</dbReference>
<dbReference type="PANTHER" id="PTHR45436">
    <property type="entry name" value="SENSOR HISTIDINE KINASE YKOH"/>
    <property type="match status" value="1"/>
</dbReference>
<accession>A0ABZ0RJH9</accession>
<sequence length="480" mass="54194">MKRPFQSIRWRIQVWHGLILFIAIAAFCVTAYQLAWLNQSRRIDREIQRHERQLFKSLTEANESYFSERNNGNKRIPFPEELYQIFETGKIQLPEEALNEFSGNASGYYYFAFANADGELLLKSENAPDQLNFLPLPDEVGMQEEFRTLGNLRESAHSFNFGFRIIIGHDIQSELEEKHRFGWSLGASGCGLWLIGLLGGWWLAGKAIRPIQSISQTATRIAEGNLNERINTAGTDSELDQLSHVLNHSFDRLNAILEQQRQFTADASHELRTPLTILLSESQRMCKRGKSRSEADYQDAFDLCHDACIRMRDLVESLLLLARQDSNSPNHLPCDCDLAPLIQDSCAQLRSLADSKDIAFELELETCPLHADPNLLKVVLNNLIGNAIQHHQGKGHVWVSCRPLVKQIELTVKDDGPGIPEADLPHIYDRFYRADKSRNSQDGHSGLGLALVKAILQTMGGEITVQSQQGTGTTFKVKLT</sequence>
<evidence type="ECO:0000256" key="7">
    <source>
        <dbReference type="ARBA" id="ARBA00022777"/>
    </source>
</evidence>
<dbReference type="SMART" id="SM00304">
    <property type="entry name" value="HAMP"/>
    <property type="match status" value="1"/>
</dbReference>
<evidence type="ECO:0000313" key="15">
    <source>
        <dbReference type="Proteomes" id="UP001324993"/>
    </source>
</evidence>
<feature type="transmembrane region" description="Helical" evidence="11">
    <location>
        <begin position="12"/>
        <end position="35"/>
    </location>
</feature>
<evidence type="ECO:0000256" key="10">
    <source>
        <dbReference type="ARBA" id="ARBA00023136"/>
    </source>
</evidence>
<organism evidence="14 15">
    <name type="scientific">Coraliomargarita algicola</name>
    <dbReference type="NCBI Taxonomy" id="3092156"/>
    <lineage>
        <taxon>Bacteria</taxon>
        <taxon>Pseudomonadati</taxon>
        <taxon>Verrucomicrobiota</taxon>
        <taxon>Opitutia</taxon>
        <taxon>Puniceicoccales</taxon>
        <taxon>Coraliomargaritaceae</taxon>
        <taxon>Coraliomargarita</taxon>
    </lineage>
</organism>
<dbReference type="Gene3D" id="3.30.565.10">
    <property type="entry name" value="Histidine kinase-like ATPase, C-terminal domain"/>
    <property type="match status" value="1"/>
</dbReference>
<evidence type="ECO:0000259" key="12">
    <source>
        <dbReference type="PROSITE" id="PS50109"/>
    </source>
</evidence>
<evidence type="ECO:0000256" key="8">
    <source>
        <dbReference type="ARBA" id="ARBA00022989"/>
    </source>
</evidence>
<comment type="subcellular location">
    <subcellularLocation>
        <location evidence="2">Membrane</location>
    </subcellularLocation>
</comment>
<dbReference type="PROSITE" id="PS50885">
    <property type="entry name" value="HAMP"/>
    <property type="match status" value="1"/>
</dbReference>
<dbReference type="InterPro" id="IPR050428">
    <property type="entry name" value="TCS_sensor_his_kinase"/>
</dbReference>
<gene>
    <name evidence="14" type="ORF">SH580_01415</name>
</gene>
<dbReference type="InterPro" id="IPR003660">
    <property type="entry name" value="HAMP_dom"/>
</dbReference>
<evidence type="ECO:0000259" key="13">
    <source>
        <dbReference type="PROSITE" id="PS50885"/>
    </source>
</evidence>
<dbReference type="SUPFAM" id="SSF47384">
    <property type="entry name" value="Homodimeric domain of signal transducing histidine kinase"/>
    <property type="match status" value="1"/>
</dbReference>
<dbReference type="RefSeq" id="WP_319833218.1">
    <property type="nucleotide sequence ID" value="NZ_CP138858.1"/>
</dbReference>
<keyword evidence="4" id="KW-0597">Phosphoprotein</keyword>
<proteinExistence type="predicted"/>
<dbReference type="PRINTS" id="PR00344">
    <property type="entry name" value="BCTRLSENSOR"/>
</dbReference>
<dbReference type="SMART" id="SM00388">
    <property type="entry name" value="HisKA"/>
    <property type="match status" value="1"/>
</dbReference>
<evidence type="ECO:0000256" key="4">
    <source>
        <dbReference type="ARBA" id="ARBA00022553"/>
    </source>
</evidence>
<dbReference type="PANTHER" id="PTHR45436:SF5">
    <property type="entry name" value="SENSOR HISTIDINE KINASE TRCS"/>
    <property type="match status" value="1"/>
</dbReference>
<dbReference type="Pfam" id="PF02518">
    <property type="entry name" value="HATPase_c"/>
    <property type="match status" value="1"/>
</dbReference>
<protein>
    <recommendedName>
        <fullName evidence="3">histidine kinase</fullName>
        <ecNumber evidence="3">2.7.13.3</ecNumber>
    </recommendedName>
</protein>
<keyword evidence="6 11" id="KW-0812">Transmembrane</keyword>
<dbReference type="SUPFAM" id="SSF158472">
    <property type="entry name" value="HAMP domain-like"/>
    <property type="match status" value="1"/>
</dbReference>
<evidence type="ECO:0000256" key="5">
    <source>
        <dbReference type="ARBA" id="ARBA00022679"/>
    </source>
</evidence>
<evidence type="ECO:0000256" key="1">
    <source>
        <dbReference type="ARBA" id="ARBA00000085"/>
    </source>
</evidence>
<dbReference type="EC" id="2.7.13.3" evidence="3"/>
<evidence type="ECO:0000256" key="2">
    <source>
        <dbReference type="ARBA" id="ARBA00004370"/>
    </source>
</evidence>
<evidence type="ECO:0000256" key="9">
    <source>
        <dbReference type="ARBA" id="ARBA00023012"/>
    </source>
</evidence>
<feature type="domain" description="HAMP" evidence="13">
    <location>
        <begin position="205"/>
        <end position="258"/>
    </location>
</feature>
<dbReference type="CDD" id="cd06225">
    <property type="entry name" value="HAMP"/>
    <property type="match status" value="1"/>
</dbReference>
<dbReference type="InterPro" id="IPR003661">
    <property type="entry name" value="HisK_dim/P_dom"/>
</dbReference>
<dbReference type="PROSITE" id="PS50109">
    <property type="entry name" value="HIS_KIN"/>
    <property type="match status" value="1"/>
</dbReference>
<keyword evidence="15" id="KW-1185">Reference proteome</keyword>
<evidence type="ECO:0000256" key="3">
    <source>
        <dbReference type="ARBA" id="ARBA00012438"/>
    </source>
</evidence>
<keyword evidence="8 11" id="KW-1133">Transmembrane helix</keyword>
<reference evidence="14 15" key="1">
    <citation type="submission" date="2023-11" db="EMBL/GenBank/DDBJ databases">
        <title>Coraliomargarita sp. nov., isolated from marine algae.</title>
        <authorList>
            <person name="Lee J.K."/>
            <person name="Baek J.H."/>
            <person name="Kim J.M."/>
            <person name="Choi D.G."/>
            <person name="Jeon C.O."/>
        </authorList>
    </citation>
    <scope>NUCLEOTIDE SEQUENCE [LARGE SCALE GENOMIC DNA]</scope>
    <source>
        <strain evidence="14 15">J2-16</strain>
    </source>
</reference>
<dbReference type="InterPro" id="IPR004358">
    <property type="entry name" value="Sig_transdc_His_kin-like_C"/>
</dbReference>
<dbReference type="SUPFAM" id="SSF55874">
    <property type="entry name" value="ATPase domain of HSP90 chaperone/DNA topoisomerase II/histidine kinase"/>
    <property type="match status" value="1"/>
</dbReference>
<feature type="transmembrane region" description="Helical" evidence="11">
    <location>
        <begin position="181"/>
        <end position="204"/>
    </location>
</feature>
<dbReference type="Proteomes" id="UP001324993">
    <property type="component" value="Chromosome"/>
</dbReference>
<keyword evidence="10 11" id="KW-0472">Membrane</keyword>
<dbReference type="InterPro" id="IPR003594">
    <property type="entry name" value="HATPase_dom"/>
</dbReference>
<feature type="domain" description="Histidine kinase" evidence="12">
    <location>
        <begin position="266"/>
        <end position="480"/>
    </location>
</feature>
<dbReference type="InterPro" id="IPR036890">
    <property type="entry name" value="HATPase_C_sf"/>
</dbReference>
<dbReference type="Gene3D" id="6.10.340.10">
    <property type="match status" value="1"/>
</dbReference>
<dbReference type="EMBL" id="CP138858">
    <property type="protein sequence ID" value="WPJ96359.1"/>
    <property type="molecule type" value="Genomic_DNA"/>
</dbReference>